<feature type="transmembrane region" description="Helical" evidence="8">
    <location>
        <begin position="385"/>
        <end position="405"/>
    </location>
</feature>
<dbReference type="PANTHER" id="PTHR23501:SF84">
    <property type="entry name" value="VACUOLAR MEMBRANE AMINO ACID UPTAKE TRANSPORTER FNX2"/>
    <property type="match status" value="1"/>
</dbReference>
<evidence type="ECO:0000256" key="3">
    <source>
        <dbReference type="ARBA" id="ARBA00022448"/>
    </source>
</evidence>
<comment type="subcellular location">
    <subcellularLocation>
        <location evidence="1">Endomembrane system</location>
        <topology evidence="1">Multi-pass membrane protein</topology>
    </subcellularLocation>
</comment>
<feature type="transmembrane region" description="Helical" evidence="8">
    <location>
        <begin position="180"/>
        <end position="201"/>
    </location>
</feature>
<keyword evidence="4 8" id="KW-0812">Transmembrane</keyword>
<feature type="transmembrane region" description="Helical" evidence="8">
    <location>
        <begin position="89"/>
        <end position="113"/>
    </location>
</feature>
<dbReference type="PROSITE" id="PS50850">
    <property type="entry name" value="MFS"/>
    <property type="match status" value="1"/>
</dbReference>
<feature type="transmembrane region" description="Helical" evidence="8">
    <location>
        <begin position="554"/>
        <end position="573"/>
    </location>
</feature>
<evidence type="ECO:0000256" key="5">
    <source>
        <dbReference type="ARBA" id="ARBA00022989"/>
    </source>
</evidence>
<dbReference type="PANTHER" id="PTHR23501">
    <property type="entry name" value="MAJOR FACILITATOR SUPERFAMILY"/>
    <property type="match status" value="1"/>
</dbReference>
<comment type="similarity">
    <text evidence="2">Belongs to the major facilitator superfamily.</text>
</comment>
<feature type="compositionally biased region" description="Basic and acidic residues" evidence="7">
    <location>
        <begin position="18"/>
        <end position="27"/>
    </location>
</feature>
<dbReference type="GO" id="GO:0000329">
    <property type="term" value="C:fungal-type vacuole membrane"/>
    <property type="evidence" value="ECO:0007669"/>
    <property type="project" value="TreeGrafter"/>
</dbReference>
<organism evidence="10 11">
    <name type="scientific">Trichodelitschia bisporula</name>
    <dbReference type="NCBI Taxonomy" id="703511"/>
    <lineage>
        <taxon>Eukaryota</taxon>
        <taxon>Fungi</taxon>
        <taxon>Dikarya</taxon>
        <taxon>Ascomycota</taxon>
        <taxon>Pezizomycotina</taxon>
        <taxon>Dothideomycetes</taxon>
        <taxon>Dothideomycetes incertae sedis</taxon>
        <taxon>Phaeotrichales</taxon>
        <taxon>Phaeotrichaceae</taxon>
        <taxon>Trichodelitschia</taxon>
    </lineage>
</organism>
<feature type="transmembrane region" description="Helical" evidence="8">
    <location>
        <begin position="412"/>
        <end position="437"/>
    </location>
</feature>
<sequence>MAPENGASETSPLLGGANHHDHDDHLAKVTSHPIDASAGFVPQGADPYEYDTEEDEEDGDIERQASVVSTASRSRPYEGIPEMKKQMPYILPAIGIGVFLAAADQTIIVSSAARIGSDLNALSKTSWIATAYFLTLTATQPLYGKLSDIFGRKECLLFAYVVFGVGCLFCGLSQNMNQLIASRAFSGIGGGGMTTVVSILMSDIVPLRERGKYQGYINIMFASGSAVGAPLGGILSDYISWRWAFLVQTPLCFVALLAVGIVLKMPAREQTHWKHKLRRLDAFAVLLLAAVVTLLLGLDRGSNEGWDDKYTITLVSVSLPLFVLFALAEIYLAPEPFAPGHIIFDRSLFAAYLCNFFSMGGFMAAIFYIPLHFQAVYGLSATQAGLRLIPTIICSVTGSLLGGIYMQKTGRYYWITVSAYTALTLGMAIVLCSAGLIGSSIAGVMAGSMVGSFGNGIGVTTTLIGLIANAGHSDQAVATACSYLFRSLGSVFGVSMSAALANQVLRTELRKELHSGRRAEEIAERVRESLEYLKDLEPAVREVVRKCYDKSTRAAFGLQVSIVFGAAVAAFWIREKKLVH</sequence>
<dbReference type="FunFam" id="1.20.1720.10:FF:000013">
    <property type="entry name" value="Related to multidrug resistance proteins"/>
    <property type="match status" value="1"/>
</dbReference>
<dbReference type="EMBL" id="ML996690">
    <property type="protein sequence ID" value="KAF2402803.1"/>
    <property type="molecule type" value="Genomic_DNA"/>
</dbReference>
<dbReference type="GO" id="GO:0046943">
    <property type="term" value="F:carboxylic acid transmembrane transporter activity"/>
    <property type="evidence" value="ECO:0007669"/>
    <property type="project" value="UniProtKB-ARBA"/>
</dbReference>
<evidence type="ECO:0000256" key="6">
    <source>
        <dbReference type="ARBA" id="ARBA00023136"/>
    </source>
</evidence>
<feature type="domain" description="Major facilitator superfamily (MFS) profile" evidence="9">
    <location>
        <begin position="90"/>
        <end position="577"/>
    </location>
</feature>
<feature type="transmembrane region" description="Helical" evidence="8">
    <location>
        <begin position="125"/>
        <end position="143"/>
    </location>
</feature>
<dbReference type="InterPro" id="IPR020846">
    <property type="entry name" value="MFS_dom"/>
</dbReference>
<evidence type="ECO:0000256" key="8">
    <source>
        <dbReference type="SAM" id="Phobius"/>
    </source>
</evidence>
<feature type="transmembrane region" description="Helical" evidence="8">
    <location>
        <begin position="349"/>
        <end position="373"/>
    </location>
</feature>
<feature type="compositionally biased region" description="Acidic residues" evidence="7">
    <location>
        <begin position="48"/>
        <end position="60"/>
    </location>
</feature>
<feature type="transmembrane region" description="Helical" evidence="8">
    <location>
        <begin position="155"/>
        <end position="174"/>
    </location>
</feature>
<keyword evidence="6 8" id="KW-0472">Membrane</keyword>
<keyword evidence="3" id="KW-0813">Transport</keyword>
<accession>A0A6G1I3C0</accession>
<keyword evidence="5 8" id="KW-1133">Transmembrane helix</keyword>
<dbReference type="InterPro" id="IPR036259">
    <property type="entry name" value="MFS_trans_sf"/>
</dbReference>
<dbReference type="Gene3D" id="1.20.1250.20">
    <property type="entry name" value="MFS general substrate transporter like domains"/>
    <property type="match status" value="1"/>
</dbReference>
<dbReference type="SUPFAM" id="SSF103473">
    <property type="entry name" value="MFS general substrate transporter"/>
    <property type="match status" value="1"/>
</dbReference>
<evidence type="ECO:0000259" key="9">
    <source>
        <dbReference type="PROSITE" id="PS50850"/>
    </source>
</evidence>
<dbReference type="Gene3D" id="1.20.1720.10">
    <property type="entry name" value="Multidrug resistance protein D"/>
    <property type="match status" value="1"/>
</dbReference>
<feature type="transmembrane region" description="Helical" evidence="8">
    <location>
        <begin position="310"/>
        <end position="328"/>
    </location>
</feature>
<proteinExistence type="inferred from homology"/>
<feature type="transmembrane region" description="Helical" evidence="8">
    <location>
        <begin position="213"/>
        <end position="235"/>
    </location>
</feature>
<evidence type="ECO:0000313" key="10">
    <source>
        <dbReference type="EMBL" id="KAF2402803.1"/>
    </source>
</evidence>
<dbReference type="GO" id="GO:0012505">
    <property type="term" value="C:endomembrane system"/>
    <property type="evidence" value="ECO:0007669"/>
    <property type="project" value="UniProtKB-SubCell"/>
</dbReference>
<feature type="transmembrane region" description="Helical" evidence="8">
    <location>
        <begin position="449"/>
        <end position="471"/>
    </location>
</feature>
<keyword evidence="11" id="KW-1185">Reference proteome</keyword>
<evidence type="ECO:0000256" key="2">
    <source>
        <dbReference type="ARBA" id="ARBA00008335"/>
    </source>
</evidence>
<dbReference type="Proteomes" id="UP000799640">
    <property type="component" value="Unassembled WGS sequence"/>
</dbReference>
<feature type="region of interest" description="Disordered" evidence="7">
    <location>
        <begin position="1"/>
        <end position="68"/>
    </location>
</feature>
<reference evidence="10" key="1">
    <citation type="journal article" date="2020" name="Stud. Mycol.">
        <title>101 Dothideomycetes genomes: a test case for predicting lifestyles and emergence of pathogens.</title>
        <authorList>
            <person name="Haridas S."/>
            <person name="Albert R."/>
            <person name="Binder M."/>
            <person name="Bloem J."/>
            <person name="Labutti K."/>
            <person name="Salamov A."/>
            <person name="Andreopoulos B."/>
            <person name="Baker S."/>
            <person name="Barry K."/>
            <person name="Bills G."/>
            <person name="Bluhm B."/>
            <person name="Cannon C."/>
            <person name="Castanera R."/>
            <person name="Culley D."/>
            <person name="Daum C."/>
            <person name="Ezra D."/>
            <person name="Gonzalez J."/>
            <person name="Henrissat B."/>
            <person name="Kuo A."/>
            <person name="Liang C."/>
            <person name="Lipzen A."/>
            <person name="Lutzoni F."/>
            <person name="Magnuson J."/>
            <person name="Mondo S."/>
            <person name="Nolan M."/>
            <person name="Ohm R."/>
            <person name="Pangilinan J."/>
            <person name="Park H.-J."/>
            <person name="Ramirez L."/>
            <person name="Alfaro M."/>
            <person name="Sun H."/>
            <person name="Tritt A."/>
            <person name="Yoshinaga Y."/>
            <person name="Zwiers L.-H."/>
            <person name="Turgeon B."/>
            <person name="Goodwin S."/>
            <person name="Spatafora J."/>
            <person name="Crous P."/>
            <person name="Grigoriev I."/>
        </authorList>
    </citation>
    <scope>NUCLEOTIDE SEQUENCE</scope>
    <source>
        <strain evidence="10">CBS 262.69</strain>
    </source>
</reference>
<feature type="transmembrane region" description="Helical" evidence="8">
    <location>
        <begin position="241"/>
        <end position="262"/>
    </location>
</feature>
<protein>
    <submittedName>
        <fullName evidence="10">MFS multidrug transporter</fullName>
    </submittedName>
</protein>
<evidence type="ECO:0000313" key="11">
    <source>
        <dbReference type="Proteomes" id="UP000799640"/>
    </source>
</evidence>
<dbReference type="InterPro" id="IPR011701">
    <property type="entry name" value="MFS"/>
</dbReference>
<evidence type="ECO:0000256" key="7">
    <source>
        <dbReference type="SAM" id="MobiDB-lite"/>
    </source>
</evidence>
<name>A0A6G1I3C0_9PEZI</name>
<dbReference type="OrthoDB" id="3437016at2759"/>
<dbReference type="AlphaFoldDB" id="A0A6G1I3C0"/>
<dbReference type="Pfam" id="PF07690">
    <property type="entry name" value="MFS_1"/>
    <property type="match status" value="1"/>
</dbReference>
<evidence type="ECO:0000256" key="4">
    <source>
        <dbReference type="ARBA" id="ARBA00022692"/>
    </source>
</evidence>
<dbReference type="GO" id="GO:0015174">
    <property type="term" value="F:basic amino acid transmembrane transporter activity"/>
    <property type="evidence" value="ECO:0007669"/>
    <property type="project" value="TreeGrafter"/>
</dbReference>
<gene>
    <name evidence="10" type="ORF">EJ06DRAFT_527780</name>
</gene>
<feature type="transmembrane region" description="Helical" evidence="8">
    <location>
        <begin position="282"/>
        <end position="298"/>
    </location>
</feature>
<dbReference type="CDD" id="cd17502">
    <property type="entry name" value="MFS_Azr1_MDR_like"/>
    <property type="match status" value="1"/>
</dbReference>
<evidence type="ECO:0000256" key="1">
    <source>
        <dbReference type="ARBA" id="ARBA00004127"/>
    </source>
</evidence>